<feature type="transmembrane region" description="Helical" evidence="1">
    <location>
        <begin position="274"/>
        <end position="297"/>
    </location>
</feature>
<keyword evidence="1" id="KW-1133">Transmembrane helix</keyword>
<keyword evidence="1" id="KW-0812">Transmembrane</keyword>
<feature type="transmembrane region" description="Helical" evidence="1">
    <location>
        <begin position="303"/>
        <end position="326"/>
    </location>
</feature>
<feature type="transmembrane region" description="Helical" evidence="1">
    <location>
        <begin position="155"/>
        <end position="172"/>
    </location>
</feature>
<feature type="transmembrane region" description="Helical" evidence="1">
    <location>
        <begin position="72"/>
        <end position="96"/>
    </location>
</feature>
<gene>
    <name evidence="2" type="ORF">GCM10009787_73590</name>
</gene>
<evidence type="ECO:0000313" key="2">
    <source>
        <dbReference type="EMBL" id="GAA2204847.1"/>
    </source>
</evidence>
<reference evidence="2 3" key="1">
    <citation type="journal article" date="2019" name="Int. J. Syst. Evol. Microbiol.">
        <title>The Global Catalogue of Microorganisms (GCM) 10K type strain sequencing project: providing services to taxonomists for standard genome sequencing and annotation.</title>
        <authorList>
            <consortium name="The Broad Institute Genomics Platform"/>
            <consortium name="The Broad Institute Genome Sequencing Center for Infectious Disease"/>
            <person name="Wu L."/>
            <person name="Ma J."/>
        </authorList>
    </citation>
    <scope>NUCLEOTIDE SEQUENCE [LARGE SCALE GENOMIC DNA]</scope>
    <source>
        <strain evidence="2 3">JCM 14924</strain>
    </source>
</reference>
<evidence type="ECO:0000313" key="3">
    <source>
        <dbReference type="Proteomes" id="UP001501391"/>
    </source>
</evidence>
<protein>
    <recommendedName>
        <fullName evidence="4">Integral membrane protein</fullName>
    </recommendedName>
</protein>
<dbReference type="RefSeq" id="WP_346164332.1">
    <property type="nucleotide sequence ID" value="NZ_BAAAOQ010000036.1"/>
</dbReference>
<comment type="caution">
    <text evidence="2">The sequence shown here is derived from an EMBL/GenBank/DDBJ whole genome shotgun (WGS) entry which is preliminary data.</text>
</comment>
<feature type="transmembrane region" description="Helical" evidence="1">
    <location>
        <begin position="129"/>
        <end position="148"/>
    </location>
</feature>
<keyword evidence="1" id="KW-0472">Membrane</keyword>
<feature type="transmembrane region" description="Helical" evidence="1">
    <location>
        <begin position="184"/>
        <end position="205"/>
    </location>
</feature>
<keyword evidence="3" id="KW-1185">Reference proteome</keyword>
<feature type="transmembrane region" description="Helical" evidence="1">
    <location>
        <begin position="217"/>
        <end position="238"/>
    </location>
</feature>
<evidence type="ECO:0000256" key="1">
    <source>
        <dbReference type="SAM" id="Phobius"/>
    </source>
</evidence>
<dbReference type="EMBL" id="BAAAOQ010000036">
    <property type="protein sequence ID" value="GAA2204847.1"/>
    <property type="molecule type" value="Genomic_DNA"/>
</dbReference>
<proteinExistence type="predicted"/>
<sequence length="353" mass="36899">MTTLLETRYRAVLRLLPASYRREREEEMVETYLWGVDRDLQDQSRPTLGEVASIAALAVRCRLGAPGAPRRYALLGSAVRLFALSAVLLLAVSAVVDRVLELTWAFTRGASGRQMFLTGFTGRNTTETVVAVLTWTLPLLWAMAYFALLHDHRRLARYSAFGAALPALWPLAGPLTGDALPPGVPWYEASAVLLAWLPALALGAAHHRDAPAARLPAGSPGLVFLAGCVVAGGSLVLLPGAADTVWAPATCFVVGALGWLLWRARRTDGTSPGAALALAALGLLVLTARVAALYPWLHAPGAGLVVGGGLGQTAVLVPLTAALAVVGGRDLARISAGTPGAVAAGAPRHGTRR</sequence>
<evidence type="ECO:0008006" key="4">
    <source>
        <dbReference type="Google" id="ProtNLM"/>
    </source>
</evidence>
<dbReference type="Proteomes" id="UP001501391">
    <property type="component" value="Unassembled WGS sequence"/>
</dbReference>
<organism evidence="2 3">
    <name type="scientific">Streptomyces bangladeshensis</name>
    <dbReference type="NCBI Taxonomy" id="295352"/>
    <lineage>
        <taxon>Bacteria</taxon>
        <taxon>Bacillati</taxon>
        <taxon>Actinomycetota</taxon>
        <taxon>Actinomycetes</taxon>
        <taxon>Kitasatosporales</taxon>
        <taxon>Streptomycetaceae</taxon>
        <taxon>Streptomyces</taxon>
    </lineage>
</organism>
<name>A0ABN3C6I7_9ACTN</name>
<accession>A0ABN3C6I7</accession>
<feature type="transmembrane region" description="Helical" evidence="1">
    <location>
        <begin position="244"/>
        <end position="262"/>
    </location>
</feature>